<dbReference type="EMBL" id="BMAV01004091">
    <property type="protein sequence ID" value="GFY44168.1"/>
    <property type="molecule type" value="Genomic_DNA"/>
</dbReference>
<evidence type="ECO:0000313" key="3">
    <source>
        <dbReference type="Proteomes" id="UP000886998"/>
    </source>
</evidence>
<dbReference type="AlphaFoldDB" id="A0A8X6WZI2"/>
<dbReference type="EMBL" id="BMAV01019058">
    <property type="protein sequence ID" value="GFY71728.1"/>
    <property type="molecule type" value="Genomic_DNA"/>
</dbReference>
<dbReference type="Proteomes" id="UP000886998">
    <property type="component" value="Unassembled WGS sequence"/>
</dbReference>
<accession>A0A8X6WZI2</accession>
<keyword evidence="3" id="KW-1185">Reference proteome</keyword>
<evidence type="ECO:0000313" key="1">
    <source>
        <dbReference type="EMBL" id="GFY44168.1"/>
    </source>
</evidence>
<evidence type="ECO:0000313" key="2">
    <source>
        <dbReference type="EMBL" id="GFY71728.1"/>
    </source>
</evidence>
<sequence length="107" mass="12000">MGPFYVPLSLERSPVTQTFSSSKTDRVGEIGASHLATGGQSRKHQGRQAVYRSLAATQSYDCSSLTEFEWETRRTQGARPFNRVDVKLQCCAYERGLEPQSKHCLMV</sequence>
<name>A0A8X6WZI2_9ARAC</name>
<reference evidence="1" key="1">
    <citation type="submission" date="2020-08" db="EMBL/GenBank/DDBJ databases">
        <title>Multicomponent nature underlies the extraordinary mechanical properties of spider dragline silk.</title>
        <authorList>
            <person name="Kono N."/>
            <person name="Nakamura H."/>
            <person name="Mori M."/>
            <person name="Yoshida Y."/>
            <person name="Ohtoshi R."/>
            <person name="Malay A.D."/>
            <person name="Moran D.A.P."/>
            <person name="Tomita M."/>
            <person name="Numata K."/>
            <person name="Arakawa K."/>
        </authorList>
    </citation>
    <scope>NUCLEOTIDE SEQUENCE</scope>
</reference>
<organism evidence="1 3">
    <name type="scientific">Trichonephila inaurata madagascariensis</name>
    <dbReference type="NCBI Taxonomy" id="2747483"/>
    <lineage>
        <taxon>Eukaryota</taxon>
        <taxon>Metazoa</taxon>
        <taxon>Ecdysozoa</taxon>
        <taxon>Arthropoda</taxon>
        <taxon>Chelicerata</taxon>
        <taxon>Arachnida</taxon>
        <taxon>Araneae</taxon>
        <taxon>Araneomorphae</taxon>
        <taxon>Entelegynae</taxon>
        <taxon>Araneoidea</taxon>
        <taxon>Nephilidae</taxon>
        <taxon>Trichonephila</taxon>
        <taxon>Trichonephila inaurata</taxon>
    </lineage>
</organism>
<gene>
    <name evidence="1" type="ORF">TNIN_217121</name>
    <name evidence="2" type="ORF">TNIN_92491</name>
</gene>
<comment type="caution">
    <text evidence="1">The sequence shown here is derived from an EMBL/GenBank/DDBJ whole genome shotgun (WGS) entry which is preliminary data.</text>
</comment>
<proteinExistence type="predicted"/>
<protein>
    <submittedName>
        <fullName evidence="1">Uncharacterized protein</fullName>
    </submittedName>
</protein>